<sequence length="341" mass="37721">MNLAERLEAYLSRVWNEPVAVIDLSRITGGASRETYRFSARTAKGERPLILRRDPPGSLIETDRGLEYLAFESFHDRLPVPRPVAMEPEGAELERPFFIMERVEGGAAASPFTVIPYGEHARTIGEQFFSILGTIAAADPAGLPLAKAAEAPAPETCWKIALDHWAGVIAADQQHPQPIVWAAIRALRRRPPPPAQAIRVVHGDYRTGNFLHDGAGKIIAILDWEMVHLGDPLEDLGWALDPLWGHFEADKVSGMLPRDEALAIWKTTSGLEVDETALAWWSLFNAVKGQAIWTSAAKEYRDGGFKDPVLAISGWYTARRHDEILAAALLRWESQALETLA</sequence>
<proteinExistence type="predicted"/>
<evidence type="ECO:0000259" key="1">
    <source>
        <dbReference type="Pfam" id="PF01636"/>
    </source>
</evidence>
<keyword evidence="3" id="KW-1185">Reference proteome</keyword>
<feature type="domain" description="Aminoglycoside phosphotransferase" evidence="1">
    <location>
        <begin position="24"/>
        <end position="249"/>
    </location>
</feature>
<dbReference type="Gene3D" id="3.30.200.20">
    <property type="entry name" value="Phosphorylase Kinase, domain 1"/>
    <property type="match status" value="1"/>
</dbReference>
<dbReference type="InterPro" id="IPR041726">
    <property type="entry name" value="ACAD10_11_N"/>
</dbReference>
<reference evidence="2 3" key="1">
    <citation type="journal article" date="2015" name="Biotechnol. Bioeng.">
        <title>Genome sequence and phenotypic characterization of Caulobacter segnis.</title>
        <authorList>
            <person name="Patel S."/>
            <person name="Fletcher B."/>
            <person name="Scott D.C."/>
            <person name="Ely B."/>
        </authorList>
    </citation>
    <scope>NUCLEOTIDE SEQUENCE [LARGE SCALE GENOMIC DNA]</scope>
    <source>
        <strain evidence="2 3">TK0059</strain>
    </source>
</reference>
<dbReference type="PANTHER" id="PTHR21310">
    <property type="entry name" value="AMINOGLYCOSIDE PHOSPHOTRANSFERASE-RELATED-RELATED"/>
    <property type="match status" value="1"/>
</dbReference>
<dbReference type="InterPro" id="IPR011009">
    <property type="entry name" value="Kinase-like_dom_sf"/>
</dbReference>
<dbReference type="PANTHER" id="PTHR21310:SF57">
    <property type="entry name" value="BLR2944 PROTEIN"/>
    <property type="match status" value="1"/>
</dbReference>
<dbReference type="InterPro" id="IPR002575">
    <property type="entry name" value="Aminoglycoside_PTrfase"/>
</dbReference>
<organism evidence="2 3">
    <name type="scientific">Caulobacter segnis</name>
    <dbReference type="NCBI Taxonomy" id="88688"/>
    <lineage>
        <taxon>Bacteria</taxon>
        <taxon>Pseudomonadati</taxon>
        <taxon>Pseudomonadota</taxon>
        <taxon>Alphaproteobacteria</taxon>
        <taxon>Caulobacterales</taxon>
        <taxon>Caulobacteraceae</taxon>
        <taxon>Caulobacter</taxon>
    </lineage>
</organism>
<accession>A0ABN5IRV8</accession>
<evidence type="ECO:0000313" key="2">
    <source>
        <dbReference type="EMBL" id="AVQ01721.1"/>
    </source>
</evidence>
<dbReference type="Proteomes" id="UP000240527">
    <property type="component" value="Chromosome"/>
</dbReference>
<dbReference type="CDD" id="cd05154">
    <property type="entry name" value="ACAD10_11_N-like"/>
    <property type="match status" value="1"/>
</dbReference>
<evidence type="ECO:0000313" key="3">
    <source>
        <dbReference type="Proteomes" id="UP000240527"/>
    </source>
</evidence>
<dbReference type="EMBL" id="CP027850">
    <property type="protein sequence ID" value="AVQ01721.1"/>
    <property type="molecule type" value="Genomic_DNA"/>
</dbReference>
<gene>
    <name evidence="2" type="ORF">B7G68_07580</name>
</gene>
<dbReference type="Gene3D" id="3.90.1200.10">
    <property type="match status" value="1"/>
</dbReference>
<dbReference type="RefSeq" id="WP_013078633.1">
    <property type="nucleotide sequence ID" value="NZ_CP027850.1"/>
</dbReference>
<dbReference type="SUPFAM" id="SSF56112">
    <property type="entry name" value="Protein kinase-like (PK-like)"/>
    <property type="match status" value="1"/>
</dbReference>
<dbReference type="Pfam" id="PF01636">
    <property type="entry name" value="APH"/>
    <property type="match status" value="1"/>
</dbReference>
<dbReference type="InterPro" id="IPR051678">
    <property type="entry name" value="AGP_Transferase"/>
</dbReference>
<protein>
    <submittedName>
        <fullName evidence="2">Phosphotransferase family protein</fullName>
    </submittedName>
</protein>
<name>A0ABN5IRV8_9CAUL</name>